<feature type="compositionally biased region" description="Low complexity" evidence="1">
    <location>
        <begin position="10"/>
        <end position="34"/>
    </location>
</feature>
<dbReference type="EMBL" id="JAPCWZ010000007">
    <property type="protein sequence ID" value="KAK8856934.1"/>
    <property type="molecule type" value="Genomic_DNA"/>
</dbReference>
<sequence>MGLLRKSSEQATAAAAPQSQQAAGQQQQKQPQVPCQFPPSFTVYSISLLDRHYMIGETQSTTPLYAVSLHAGWTGPDVELHSGTNEDQPPLATAKRGSLFGDNATVQLPGLGGHVCDGGDTVKEKVNASEHFPYPSYDFTIEVGPQQQREKFEWIHVGMRKGWQLARLSTNEVVAAFEWTALTKKELYFQFVGSGLTGELGERWAIMAAITAIRAWDRVKRKQAAGAV</sequence>
<comment type="caution">
    <text evidence="2">The sequence shown here is derived from an EMBL/GenBank/DDBJ whole genome shotgun (WGS) entry which is preliminary data.</text>
</comment>
<name>A0ABR2I3G2_9PEZI</name>
<evidence type="ECO:0000256" key="1">
    <source>
        <dbReference type="SAM" id="MobiDB-lite"/>
    </source>
</evidence>
<reference evidence="2 3" key="1">
    <citation type="journal article" date="2024" name="IMA Fungus">
        <title>Apiospora arundinis, a panoply of carbohydrate-active enzymes and secondary metabolites.</title>
        <authorList>
            <person name="Sorensen T."/>
            <person name="Petersen C."/>
            <person name="Muurmann A.T."/>
            <person name="Christiansen J.V."/>
            <person name="Brundto M.L."/>
            <person name="Overgaard C.K."/>
            <person name="Boysen A.T."/>
            <person name="Wollenberg R.D."/>
            <person name="Larsen T.O."/>
            <person name="Sorensen J.L."/>
            <person name="Nielsen K.L."/>
            <person name="Sondergaard T.E."/>
        </authorList>
    </citation>
    <scope>NUCLEOTIDE SEQUENCE [LARGE SCALE GENOMIC DNA]</scope>
    <source>
        <strain evidence="2 3">AAU 773</strain>
    </source>
</reference>
<dbReference type="Proteomes" id="UP001390339">
    <property type="component" value="Unassembled WGS sequence"/>
</dbReference>
<organism evidence="2 3">
    <name type="scientific">Apiospora arundinis</name>
    <dbReference type="NCBI Taxonomy" id="335852"/>
    <lineage>
        <taxon>Eukaryota</taxon>
        <taxon>Fungi</taxon>
        <taxon>Dikarya</taxon>
        <taxon>Ascomycota</taxon>
        <taxon>Pezizomycotina</taxon>
        <taxon>Sordariomycetes</taxon>
        <taxon>Xylariomycetidae</taxon>
        <taxon>Amphisphaeriales</taxon>
        <taxon>Apiosporaceae</taxon>
        <taxon>Apiospora</taxon>
    </lineage>
</organism>
<feature type="region of interest" description="Disordered" evidence="1">
    <location>
        <begin position="1"/>
        <end position="34"/>
    </location>
</feature>
<gene>
    <name evidence="2" type="ORF">PGQ11_012846</name>
</gene>
<keyword evidence="3" id="KW-1185">Reference proteome</keyword>
<proteinExistence type="predicted"/>
<evidence type="ECO:0000313" key="2">
    <source>
        <dbReference type="EMBL" id="KAK8856934.1"/>
    </source>
</evidence>
<accession>A0ABR2I3G2</accession>
<protein>
    <submittedName>
        <fullName evidence="2">Uncharacterized protein</fullName>
    </submittedName>
</protein>
<evidence type="ECO:0000313" key="3">
    <source>
        <dbReference type="Proteomes" id="UP001390339"/>
    </source>
</evidence>